<evidence type="ECO:0000313" key="4">
    <source>
        <dbReference type="EMBL" id="SDX79544.1"/>
    </source>
</evidence>
<dbReference type="PANTHER" id="PTHR30163">
    <property type="entry name" value="MEMBRANE-BOUND LYTIC MUREIN TRANSGLYCOSYLASE B"/>
    <property type="match status" value="1"/>
</dbReference>
<dbReference type="PANTHER" id="PTHR30163:SF8">
    <property type="entry name" value="LYTIC MUREIN TRANSGLYCOSYLASE"/>
    <property type="match status" value="1"/>
</dbReference>
<keyword evidence="2" id="KW-0732">Signal</keyword>
<dbReference type="InterPro" id="IPR023346">
    <property type="entry name" value="Lysozyme-like_dom_sf"/>
</dbReference>
<dbReference type="EMBL" id="FNON01000003">
    <property type="protein sequence ID" value="SDX79544.1"/>
    <property type="molecule type" value="Genomic_DNA"/>
</dbReference>
<feature type="region of interest" description="Disordered" evidence="1">
    <location>
        <begin position="245"/>
        <end position="361"/>
    </location>
</feature>
<dbReference type="AlphaFoldDB" id="A0A1H3ENI0"/>
<feature type="compositionally biased region" description="Low complexity" evidence="1">
    <location>
        <begin position="320"/>
        <end position="341"/>
    </location>
</feature>
<feature type="compositionally biased region" description="Low complexity" evidence="1">
    <location>
        <begin position="251"/>
        <end position="263"/>
    </location>
</feature>
<organism evidence="4 5">
    <name type="scientific">Amycolatopsis xylanica</name>
    <dbReference type="NCBI Taxonomy" id="589385"/>
    <lineage>
        <taxon>Bacteria</taxon>
        <taxon>Bacillati</taxon>
        <taxon>Actinomycetota</taxon>
        <taxon>Actinomycetes</taxon>
        <taxon>Pseudonocardiales</taxon>
        <taxon>Pseudonocardiaceae</taxon>
        <taxon>Amycolatopsis</taxon>
    </lineage>
</organism>
<reference evidence="4 5" key="1">
    <citation type="submission" date="2016-10" db="EMBL/GenBank/DDBJ databases">
        <authorList>
            <person name="de Groot N.N."/>
        </authorList>
    </citation>
    <scope>NUCLEOTIDE SEQUENCE [LARGE SCALE GENOMIC DNA]</scope>
    <source>
        <strain evidence="4 5">CPCC 202699</strain>
    </source>
</reference>
<gene>
    <name evidence="4" type="ORF">SAMN05421504_103878</name>
</gene>
<dbReference type="Gene3D" id="1.10.530.10">
    <property type="match status" value="1"/>
</dbReference>
<evidence type="ECO:0000313" key="5">
    <source>
        <dbReference type="Proteomes" id="UP000199515"/>
    </source>
</evidence>
<dbReference type="PRINTS" id="PR01217">
    <property type="entry name" value="PRICHEXTENSN"/>
</dbReference>
<dbReference type="Proteomes" id="UP000199515">
    <property type="component" value="Unassembled WGS sequence"/>
</dbReference>
<accession>A0A1H3ENI0</accession>
<dbReference type="InterPro" id="IPR031304">
    <property type="entry name" value="SLT_2"/>
</dbReference>
<proteinExistence type="predicted"/>
<dbReference type="Pfam" id="PF13406">
    <property type="entry name" value="SLT_2"/>
    <property type="match status" value="1"/>
</dbReference>
<protein>
    <submittedName>
        <fullName evidence="4">Transglycosylase SLT domain-containing protein</fullName>
    </submittedName>
</protein>
<dbReference type="CDD" id="cd13399">
    <property type="entry name" value="Slt35-like"/>
    <property type="match status" value="1"/>
</dbReference>
<feature type="compositionally biased region" description="Low complexity" evidence="1">
    <location>
        <begin position="271"/>
        <end position="312"/>
    </location>
</feature>
<feature type="signal peptide" evidence="2">
    <location>
        <begin position="1"/>
        <end position="15"/>
    </location>
</feature>
<evidence type="ECO:0000256" key="1">
    <source>
        <dbReference type="SAM" id="MobiDB-lite"/>
    </source>
</evidence>
<dbReference type="InterPro" id="IPR043426">
    <property type="entry name" value="MltB-like"/>
</dbReference>
<keyword evidence="5" id="KW-1185">Reference proteome</keyword>
<dbReference type="SUPFAM" id="SSF53955">
    <property type="entry name" value="Lysozyme-like"/>
    <property type="match status" value="1"/>
</dbReference>
<evidence type="ECO:0000256" key="2">
    <source>
        <dbReference type="SAM" id="SignalP"/>
    </source>
</evidence>
<name>A0A1H3ENI0_9PSEU</name>
<dbReference type="GO" id="GO:0009253">
    <property type="term" value="P:peptidoglycan catabolic process"/>
    <property type="evidence" value="ECO:0007669"/>
    <property type="project" value="TreeGrafter"/>
</dbReference>
<sequence>MAVAGGALAVLPAFAVSDTAAGWVNLASSIHTYDTPLQGGYNPEIEQIAVDGSLPQAPVPVPLPSDQLPNGPLGVPETVFRAYRAAADKLTEQQPGCHIDWALIASIGRIESNHARGGYVAANGDTLEPILGPVLNGKGPFAAIPDTDQGKFDGDKVWDRAVGPMQFIPSTWWGYASDGNDDGQSNPNNIFDAALATGKYLCSGGLNLSDPGQLRAAIYRYNHSDYYVNTVIMWAEAYRRGVTPTPDSKVPVGAPDAGATPGPGEVPTPTVPTTTPSPTATATIPPGTGTNSSSKPSSPTTSSSGSPTTKPTTPTPPTTTPTCSTSTTTPTTTTPTTTLPPCQGSISPTPPSGGSGTTTTK</sequence>
<feature type="chain" id="PRO_5038904166" evidence="2">
    <location>
        <begin position="16"/>
        <end position="361"/>
    </location>
</feature>
<feature type="domain" description="Transglycosylase SLT" evidence="3">
    <location>
        <begin position="158"/>
        <end position="206"/>
    </location>
</feature>
<evidence type="ECO:0000259" key="3">
    <source>
        <dbReference type="Pfam" id="PF13406"/>
    </source>
</evidence>
<dbReference type="STRING" id="589385.SAMN05421504_103878"/>
<dbReference type="GO" id="GO:0008933">
    <property type="term" value="F:peptidoglycan lytic transglycosylase activity"/>
    <property type="evidence" value="ECO:0007669"/>
    <property type="project" value="TreeGrafter"/>
</dbReference>